<reference evidence="3" key="1">
    <citation type="journal article" name="BMC Genomics">
        <title>Long-read sequencing and de novo genome assembly of marine medaka (Oryzias melastigma).</title>
        <authorList>
            <person name="Liang P."/>
            <person name="Saqib H.S.A."/>
            <person name="Ni X."/>
            <person name="Shen Y."/>
        </authorList>
    </citation>
    <scope>NUCLEOTIDE SEQUENCE</scope>
    <source>
        <strain evidence="3">Bigg-433</strain>
    </source>
</reference>
<dbReference type="InterPro" id="IPR026845">
    <property type="entry name" value="NXPH/NXPE"/>
</dbReference>
<evidence type="ECO:0000256" key="1">
    <source>
        <dbReference type="ARBA" id="ARBA00005431"/>
    </source>
</evidence>
<organism evidence="3 4">
    <name type="scientific">Oryzias melastigma</name>
    <name type="common">Marine medaka</name>
    <dbReference type="NCBI Taxonomy" id="30732"/>
    <lineage>
        <taxon>Eukaryota</taxon>
        <taxon>Metazoa</taxon>
        <taxon>Chordata</taxon>
        <taxon>Craniata</taxon>
        <taxon>Vertebrata</taxon>
        <taxon>Euteleostomi</taxon>
        <taxon>Actinopterygii</taxon>
        <taxon>Neopterygii</taxon>
        <taxon>Teleostei</taxon>
        <taxon>Neoteleostei</taxon>
        <taxon>Acanthomorphata</taxon>
        <taxon>Ovalentaria</taxon>
        <taxon>Atherinomorphae</taxon>
        <taxon>Beloniformes</taxon>
        <taxon>Adrianichthyidae</taxon>
        <taxon>Oryziinae</taxon>
        <taxon>Oryzias</taxon>
    </lineage>
</organism>
<name>A0A834F6S9_ORYME</name>
<evidence type="ECO:0000313" key="4">
    <source>
        <dbReference type="Proteomes" id="UP000646548"/>
    </source>
</evidence>
<dbReference type="InterPro" id="IPR057106">
    <property type="entry name" value="NXPE4_C"/>
</dbReference>
<comment type="caution">
    <text evidence="3">The sequence shown here is derived from an EMBL/GenBank/DDBJ whole genome shotgun (WGS) entry which is preliminary data.</text>
</comment>
<gene>
    <name evidence="3" type="ORF">FQA47_004078</name>
</gene>
<sequence>MFPQGYAFWQEEHTLVGPTPAQLRVCRTERDPCLRVGPVDVASCQTMKSKPLRIVSQTYGYVFLFLAGCLLTTLFNSQQVESQNKPTTISLAVPVKPDKLKTFPPSHQQPSKEAVEMDFLKNLIAWPSTPLLPINLSWNDTSDPAHSSFTVLPKRGGGQWRVGDELEVLIQIYNFQGKPKKSGGDVLLARLHSPSLLAGVAGKVVDHLNGSYSALFPLLWEGNVQVEVILVHSSEAVTVLDFLSHSQPYRVYFQSLFRSGPLTETTNCNIYIDAPQEQLCNYTDLYTGEPWFCYKPKKLSCDARVTHTIGGFEKNIKPQEEMLFQSGINMKVSIPLSSHPNISVHPRVEDQIKGTNNMRKNPSGYYYHGVWRPLDGTKLQQFNSSKAASQCLRGKVLHLFGDSTIRQWFEYLISFLPDLKNFDIQSSKQAGPFIALDYTNNIFLTYRCHGPPIRFANVPVAQLRYIANELDHIDGSPNTVVAIGVWSHFSTFPVDVYIRRLQSIRKAVVRLLSRAPDTLVVIRTANPKALTVYEALTNSDWYSIQRDKLLREVFKGLNVHLVDAWEMGLAHHLPHNLHPQPPIIKNQVDVLLSYVCPLPTNQTKENL</sequence>
<dbReference type="Pfam" id="PF24536">
    <property type="entry name" value="NXPE4_C"/>
    <property type="match status" value="1"/>
</dbReference>
<accession>A0A834F6S9</accession>
<dbReference type="Proteomes" id="UP000646548">
    <property type="component" value="Unassembled WGS sequence"/>
</dbReference>
<dbReference type="SUPFAM" id="SSF81296">
    <property type="entry name" value="E set domains"/>
    <property type="match status" value="1"/>
</dbReference>
<evidence type="ECO:0000313" key="3">
    <source>
        <dbReference type="EMBL" id="KAF6726950.1"/>
    </source>
</evidence>
<dbReference type="EMBL" id="WKFB01000316">
    <property type="protein sequence ID" value="KAF6726950.1"/>
    <property type="molecule type" value="Genomic_DNA"/>
</dbReference>
<feature type="domain" description="NXPE C-terminal" evidence="2">
    <location>
        <begin position="371"/>
        <end position="596"/>
    </location>
</feature>
<evidence type="ECO:0000259" key="2">
    <source>
        <dbReference type="Pfam" id="PF24536"/>
    </source>
</evidence>
<protein>
    <submittedName>
        <fullName evidence="3">NXPE family member 3</fullName>
    </submittedName>
</protein>
<comment type="similarity">
    <text evidence="1">Belongs to the NXPE family.</text>
</comment>
<dbReference type="PANTHER" id="PTHR16165:SF9">
    <property type="entry name" value="NXPE FAMILY MEMBER 3"/>
    <property type="match status" value="1"/>
</dbReference>
<proteinExistence type="inferred from homology"/>
<dbReference type="AlphaFoldDB" id="A0A834F6S9"/>
<dbReference type="GO" id="GO:0007399">
    <property type="term" value="P:nervous system development"/>
    <property type="evidence" value="ECO:0007669"/>
    <property type="project" value="UniProtKB-ARBA"/>
</dbReference>
<dbReference type="Pfam" id="PF06312">
    <property type="entry name" value="Neurexophilin"/>
    <property type="match status" value="1"/>
</dbReference>
<dbReference type="InterPro" id="IPR014756">
    <property type="entry name" value="Ig_E-set"/>
</dbReference>
<dbReference type="PANTHER" id="PTHR16165">
    <property type="entry name" value="NXPE FAMILY MEMBER"/>
    <property type="match status" value="1"/>
</dbReference>